<dbReference type="PANTHER" id="PTHR10584">
    <property type="entry name" value="SUGAR KINASE"/>
    <property type="match status" value="1"/>
</dbReference>
<keyword evidence="8 12" id="KW-0067">ATP-binding</keyword>
<keyword evidence="10 12" id="KW-0630">Potassium</keyword>
<dbReference type="PANTHER" id="PTHR10584:SF166">
    <property type="entry name" value="RIBOKINASE"/>
    <property type="match status" value="1"/>
</dbReference>
<dbReference type="Pfam" id="PF00294">
    <property type="entry name" value="PfkB"/>
    <property type="match status" value="1"/>
</dbReference>
<evidence type="ECO:0000256" key="10">
    <source>
        <dbReference type="ARBA" id="ARBA00022958"/>
    </source>
</evidence>
<comment type="subunit">
    <text evidence="12">Homodimer.</text>
</comment>
<feature type="binding site" evidence="12">
    <location>
        <begin position="217"/>
        <end position="222"/>
    </location>
    <ligand>
        <name>ATP</name>
        <dbReference type="ChEBI" id="CHEBI:30616"/>
    </ligand>
</feature>
<feature type="binding site" evidence="12">
    <location>
        <position position="280"/>
    </location>
    <ligand>
        <name>K(+)</name>
        <dbReference type="ChEBI" id="CHEBI:29103"/>
    </ligand>
</feature>
<feature type="binding site" evidence="12">
    <location>
        <begin position="249"/>
        <end position="250"/>
    </location>
    <ligand>
        <name>ATP</name>
        <dbReference type="ChEBI" id="CHEBI:30616"/>
    </ligand>
</feature>
<evidence type="ECO:0000256" key="4">
    <source>
        <dbReference type="ARBA" id="ARBA00022679"/>
    </source>
</evidence>
<dbReference type="GO" id="GO:0005829">
    <property type="term" value="C:cytosol"/>
    <property type="evidence" value="ECO:0007669"/>
    <property type="project" value="TreeGrafter"/>
</dbReference>
<evidence type="ECO:0000256" key="3">
    <source>
        <dbReference type="ARBA" id="ARBA00016943"/>
    </source>
</evidence>
<comment type="similarity">
    <text evidence="1">Belongs to the carbohydrate kinase pfkB family.</text>
</comment>
<keyword evidence="15" id="KW-1185">Reference proteome</keyword>
<feature type="binding site" evidence="12">
    <location>
        <position position="182"/>
    </location>
    <ligand>
        <name>ATP</name>
        <dbReference type="ChEBI" id="CHEBI:30616"/>
    </ligand>
</feature>
<feature type="binding site" evidence="12">
    <location>
        <position position="138"/>
    </location>
    <ligand>
        <name>substrate</name>
    </ligand>
</feature>
<comment type="cofactor">
    <cofactor evidence="12">
        <name>Mg(2+)</name>
        <dbReference type="ChEBI" id="CHEBI:18420"/>
    </cofactor>
    <text evidence="12">Requires a divalent cation, most likely magnesium in vivo, as an electrophilic catalyst to aid phosphoryl group transfer. It is the chelate of the metal and the nucleotide that is the actual substrate.</text>
</comment>
<dbReference type="GO" id="GO:0046872">
    <property type="term" value="F:metal ion binding"/>
    <property type="evidence" value="ECO:0007669"/>
    <property type="project" value="UniProtKB-KW"/>
</dbReference>
<evidence type="ECO:0000256" key="2">
    <source>
        <dbReference type="ARBA" id="ARBA00012035"/>
    </source>
</evidence>
<evidence type="ECO:0000256" key="8">
    <source>
        <dbReference type="ARBA" id="ARBA00022840"/>
    </source>
</evidence>
<dbReference type="RefSeq" id="WP_184540582.1">
    <property type="nucleotide sequence ID" value="NZ_JACHMP010000001.1"/>
</dbReference>
<dbReference type="InterPro" id="IPR029056">
    <property type="entry name" value="Ribokinase-like"/>
</dbReference>
<keyword evidence="9 12" id="KW-0460">Magnesium</keyword>
<evidence type="ECO:0000256" key="1">
    <source>
        <dbReference type="ARBA" id="ARBA00005380"/>
    </source>
</evidence>
<evidence type="ECO:0000259" key="13">
    <source>
        <dbReference type="Pfam" id="PF00294"/>
    </source>
</evidence>
<comment type="caution">
    <text evidence="14">The sequence shown here is derived from an EMBL/GenBank/DDBJ whole genome shotgun (WGS) entry which is preliminary data.</text>
</comment>
<keyword evidence="5 12" id="KW-0479">Metal-binding</keyword>
<dbReference type="GO" id="GO:0019303">
    <property type="term" value="P:D-ribose catabolic process"/>
    <property type="evidence" value="ECO:0007669"/>
    <property type="project" value="UniProtKB-UniRule"/>
</dbReference>
<accession>A0A7W9IB08</accession>
<keyword evidence="11 12" id="KW-0119">Carbohydrate metabolism</keyword>
<sequence length="303" mass="30315">MRIAVVGSYGVGMTMSASRIPEAGETVLGGVFSLGPGGKGSNQAIAAARLGGHVDLLTIVGPDAFGDQARQLWAAENVGHAHVRTGTGATMIGFIMVEPGGENRILVAPGALDELGESDVERFAGEIAAADLLVVSLEIPLATALAALRAGREAGTTTLLNPAPAVPLPREAFGWIDYLTPNMSEARILADAPGETDPDRLADALRAGGFGGALVMTLGGDGALVDEAGIRARVAPVRAPEVVDTTGAGDAFTAALAVRIAEGASLAEAVGFAAAAGAHAVGRAEVIPALPHRSDVDALLAGA</sequence>
<dbReference type="UniPathway" id="UPA00916">
    <property type="reaction ID" value="UER00889"/>
</dbReference>
<feature type="binding site" evidence="12">
    <location>
        <begin position="38"/>
        <end position="42"/>
    </location>
    <ligand>
        <name>substrate</name>
    </ligand>
</feature>
<dbReference type="SUPFAM" id="SSF53613">
    <property type="entry name" value="Ribokinase-like"/>
    <property type="match status" value="1"/>
</dbReference>
<dbReference type="InterPro" id="IPR011877">
    <property type="entry name" value="Ribokinase"/>
</dbReference>
<evidence type="ECO:0000256" key="9">
    <source>
        <dbReference type="ARBA" id="ARBA00022842"/>
    </source>
</evidence>
<feature type="domain" description="Carbohydrate kinase PfkB" evidence="13">
    <location>
        <begin position="16"/>
        <end position="292"/>
    </location>
</feature>
<feature type="binding site" evidence="12">
    <location>
        <position position="246"/>
    </location>
    <ligand>
        <name>K(+)</name>
        <dbReference type="ChEBI" id="CHEBI:29103"/>
    </ligand>
</feature>
<dbReference type="PRINTS" id="PR00990">
    <property type="entry name" value="RIBOKINASE"/>
</dbReference>
<proteinExistence type="inferred from homology"/>
<evidence type="ECO:0000256" key="6">
    <source>
        <dbReference type="ARBA" id="ARBA00022741"/>
    </source>
</evidence>
<organism evidence="14 15">
    <name type="scientific">Streptosporangium becharense</name>
    <dbReference type="NCBI Taxonomy" id="1816182"/>
    <lineage>
        <taxon>Bacteria</taxon>
        <taxon>Bacillati</taxon>
        <taxon>Actinomycetota</taxon>
        <taxon>Actinomycetes</taxon>
        <taxon>Streptosporangiales</taxon>
        <taxon>Streptosporangiaceae</taxon>
        <taxon>Streptosporangium</taxon>
    </lineage>
</organism>
<evidence type="ECO:0000313" key="15">
    <source>
        <dbReference type="Proteomes" id="UP000540685"/>
    </source>
</evidence>
<dbReference type="GO" id="GO:0005524">
    <property type="term" value="F:ATP binding"/>
    <property type="evidence" value="ECO:0007669"/>
    <property type="project" value="UniProtKB-UniRule"/>
</dbReference>
<feature type="binding site" evidence="12">
    <location>
        <position position="250"/>
    </location>
    <ligand>
        <name>substrate</name>
    </ligand>
</feature>
<dbReference type="Proteomes" id="UP000540685">
    <property type="component" value="Unassembled WGS sequence"/>
</dbReference>
<keyword evidence="4 12" id="KW-0808">Transferase</keyword>
<evidence type="ECO:0000313" key="14">
    <source>
        <dbReference type="EMBL" id="MBB5817427.1"/>
    </source>
</evidence>
<evidence type="ECO:0000256" key="11">
    <source>
        <dbReference type="ARBA" id="ARBA00023277"/>
    </source>
</evidence>
<feature type="active site" description="Proton acceptor" evidence="12">
    <location>
        <position position="250"/>
    </location>
</feature>
<comment type="caution">
    <text evidence="12">Lacks conserved residue(s) required for the propagation of feature annotation.</text>
</comment>
<protein>
    <recommendedName>
        <fullName evidence="3 12">Ribokinase</fullName>
        <shortName evidence="12">RK</shortName>
        <ecNumber evidence="2 12">2.7.1.15</ecNumber>
    </recommendedName>
</protein>
<comment type="activity regulation">
    <text evidence="12">Activated by a monovalent cation that binds near, but not in, the active site. The most likely occupant of the site in vivo is potassium. Ion binding induces a conformational change that may alter substrate affinity.</text>
</comment>
<comment type="pathway">
    <text evidence="12">Carbohydrate metabolism; D-ribose degradation; D-ribose 5-phosphate from beta-D-ribopyranose: step 2/2.</text>
</comment>
<feature type="binding site" evidence="12">
    <location>
        <position position="244"/>
    </location>
    <ligand>
        <name>K(+)</name>
        <dbReference type="ChEBI" id="CHEBI:29103"/>
    </ligand>
</feature>
<reference evidence="14 15" key="1">
    <citation type="submission" date="2020-08" db="EMBL/GenBank/DDBJ databases">
        <title>Sequencing the genomes of 1000 actinobacteria strains.</title>
        <authorList>
            <person name="Klenk H.-P."/>
        </authorList>
    </citation>
    <scope>NUCLEOTIDE SEQUENCE [LARGE SCALE GENOMIC DNA]</scope>
    <source>
        <strain evidence="14 15">DSM 46887</strain>
    </source>
</reference>
<dbReference type="InterPro" id="IPR011611">
    <property type="entry name" value="PfkB_dom"/>
</dbReference>
<evidence type="ECO:0000256" key="7">
    <source>
        <dbReference type="ARBA" id="ARBA00022777"/>
    </source>
</evidence>
<dbReference type="EMBL" id="JACHMP010000001">
    <property type="protein sequence ID" value="MBB5817427.1"/>
    <property type="molecule type" value="Genomic_DNA"/>
</dbReference>
<feature type="binding site" evidence="12">
    <location>
        <position position="283"/>
    </location>
    <ligand>
        <name>K(+)</name>
        <dbReference type="ChEBI" id="CHEBI:29103"/>
    </ligand>
</feature>
<keyword evidence="12" id="KW-0963">Cytoplasm</keyword>
<dbReference type="GO" id="GO:0004747">
    <property type="term" value="F:ribokinase activity"/>
    <property type="evidence" value="ECO:0007669"/>
    <property type="project" value="UniProtKB-UniRule"/>
</dbReference>
<keyword evidence="6 12" id="KW-0547">Nucleotide-binding</keyword>
<comment type="subcellular location">
    <subcellularLocation>
        <location evidence="12">Cytoplasm</location>
    </subcellularLocation>
</comment>
<gene>
    <name evidence="12" type="primary">rbsK</name>
    <name evidence="14" type="ORF">F4562_000489</name>
</gene>
<dbReference type="PROSITE" id="PS00584">
    <property type="entry name" value="PFKB_KINASES_2"/>
    <property type="match status" value="1"/>
</dbReference>
<dbReference type="CDD" id="cd01174">
    <property type="entry name" value="ribokinase"/>
    <property type="match status" value="1"/>
</dbReference>
<comment type="catalytic activity">
    <reaction evidence="12">
        <text>D-ribose + ATP = D-ribose 5-phosphate + ADP + H(+)</text>
        <dbReference type="Rhea" id="RHEA:13697"/>
        <dbReference type="ChEBI" id="CHEBI:15378"/>
        <dbReference type="ChEBI" id="CHEBI:30616"/>
        <dbReference type="ChEBI" id="CHEBI:47013"/>
        <dbReference type="ChEBI" id="CHEBI:78346"/>
        <dbReference type="ChEBI" id="CHEBI:456216"/>
        <dbReference type="EC" id="2.7.1.15"/>
    </reaction>
</comment>
<dbReference type="InterPro" id="IPR002173">
    <property type="entry name" value="Carboh/pur_kinase_PfkB_CS"/>
</dbReference>
<dbReference type="AlphaFoldDB" id="A0A7W9IB08"/>
<dbReference type="InterPro" id="IPR002139">
    <property type="entry name" value="Ribo/fructo_kinase"/>
</dbReference>
<comment type="function">
    <text evidence="12">Catalyzes the phosphorylation of ribose at O-5 in a reaction requiring ATP and magnesium. The resulting D-ribose-5-phosphate can then be used either for sythesis of nucleotides, histidine, and tryptophan, or as a component of the pentose phosphate pathway.</text>
</comment>
<dbReference type="Gene3D" id="3.40.1190.20">
    <property type="match status" value="1"/>
</dbReference>
<evidence type="ECO:0000256" key="12">
    <source>
        <dbReference type="HAMAP-Rule" id="MF_01987"/>
    </source>
</evidence>
<name>A0A7W9IB08_9ACTN</name>
<evidence type="ECO:0000256" key="5">
    <source>
        <dbReference type="ARBA" id="ARBA00022723"/>
    </source>
</evidence>
<keyword evidence="7 12" id="KW-0418">Kinase</keyword>
<dbReference type="HAMAP" id="MF_01987">
    <property type="entry name" value="Ribokinase"/>
    <property type="match status" value="1"/>
</dbReference>
<comment type="similarity">
    <text evidence="12">Belongs to the carbohydrate kinase PfkB family. Ribokinase subfamily.</text>
</comment>
<dbReference type="EC" id="2.7.1.15" evidence="2 12"/>